<gene>
    <name evidence="1" type="ORF">AMECASPLE_012897</name>
</gene>
<accession>A0ABV0ZNI9</accession>
<dbReference type="Proteomes" id="UP001469553">
    <property type="component" value="Unassembled WGS sequence"/>
</dbReference>
<sequence length="128" mass="14691">MVLWNETHLLQQIAKTMFTRISNPKTVDVFVMSTAKMFLEYFNGLFACCSWLTFPFQRTPMSHCSYGTHHTHPSVLICLIPLVSWQTLLYRLLVGASRAQGSSWTWFPEKSIFSLSQAGSRSSWVAEH</sequence>
<keyword evidence="2" id="KW-1185">Reference proteome</keyword>
<comment type="caution">
    <text evidence="1">The sequence shown here is derived from an EMBL/GenBank/DDBJ whole genome shotgun (WGS) entry which is preliminary data.</text>
</comment>
<name>A0ABV0ZNI9_9TELE</name>
<evidence type="ECO:0000313" key="2">
    <source>
        <dbReference type="Proteomes" id="UP001469553"/>
    </source>
</evidence>
<organism evidence="1 2">
    <name type="scientific">Ameca splendens</name>
    <dbReference type="NCBI Taxonomy" id="208324"/>
    <lineage>
        <taxon>Eukaryota</taxon>
        <taxon>Metazoa</taxon>
        <taxon>Chordata</taxon>
        <taxon>Craniata</taxon>
        <taxon>Vertebrata</taxon>
        <taxon>Euteleostomi</taxon>
        <taxon>Actinopterygii</taxon>
        <taxon>Neopterygii</taxon>
        <taxon>Teleostei</taxon>
        <taxon>Neoteleostei</taxon>
        <taxon>Acanthomorphata</taxon>
        <taxon>Ovalentaria</taxon>
        <taxon>Atherinomorphae</taxon>
        <taxon>Cyprinodontiformes</taxon>
        <taxon>Goodeidae</taxon>
        <taxon>Ameca</taxon>
    </lineage>
</organism>
<proteinExistence type="predicted"/>
<dbReference type="EMBL" id="JAHRIP010066658">
    <property type="protein sequence ID" value="MEQ2306903.1"/>
    <property type="molecule type" value="Genomic_DNA"/>
</dbReference>
<protein>
    <submittedName>
        <fullName evidence="1">Uncharacterized protein</fullName>
    </submittedName>
</protein>
<reference evidence="1 2" key="1">
    <citation type="submission" date="2021-06" db="EMBL/GenBank/DDBJ databases">
        <authorList>
            <person name="Palmer J.M."/>
        </authorList>
    </citation>
    <scope>NUCLEOTIDE SEQUENCE [LARGE SCALE GENOMIC DNA]</scope>
    <source>
        <strain evidence="1 2">AS_MEX2019</strain>
        <tissue evidence="1">Muscle</tissue>
    </source>
</reference>
<evidence type="ECO:0000313" key="1">
    <source>
        <dbReference type="EMBL" id="MEQ2306903.1"/>
    </source>
</evidence>